<reference evidence="2" key="1">
    <citation type="journal article" date="2023" name="G3 (Bethesda)">
        <title>Genome assembly and association tests identify interacting loci associated with vigor, precocity, and sex in interspecific pistachio rootstocks.</title>
        <authorList>
            <person name="Palmer W."/>
            <person name="Jacygrad E."/>
            <person name="Sagayaradj S."/>
            <person name="Cavanaugh K."/>
            <person name="Han R."/>
            <person name="Bertier L."/>
            <person name="Beede B."/>
            <person name="Kafkas S."/>
            <person name="Golino D."/>
            <person name="Preece J."/>
            <person name="Michelmore R."/>
        </authorList>
    </citation>
    <scope>NUCLEOTIDE SEQUENCE [LARGE SCALE GENOMIC DNA]</scope>
</reference>
<sequence length="280" mass="30114">MGKRTYVQEAKGKLELQTETGIGYARQHSCSYRGHPRRGDVAWPPPSRGLPPPSPQESSKMKYKSGTVMGGRNLVHDCSVCRSIGYFLEPLIVIGLFAKKPISIRFVGITNDSKDSCVDTFRSTTLPMLKRFGVPSKGLGLKIESSGSPSHGGGQVIVTIPVIDNALKTVTTKDTIEQGKHETTKHIICLANFAAIPAICAAIIKLTPPCGHSCRTLVATLAVTSCCHSCSHFCRFAANPTANFAAYLAAKLVALLPLLQPTLQPILLPFLQPLAVLQPQ</sequence>
<gene>
    <name evidence="1" type="ORF">Patl1_24206</name>
</gene>
<comment type="caution">
    <text evidence="1">The sequence shown here is derived from an EMBL/GenBank/DDBJ whole genome shotgun (WGS) entry which is preliminary data.</text>
</comment>
<proteinExistence type="predicted"/>
<organism evidence="1 2">
    <name type="scientific">Pistacia atlantica</name>
    <dbReference type="NCBI Taxonomy" id="434234"/>
    <lineage>
        <taxon>Eukaryota</taxon>
        <taxon>Viridiplantae</taxon>
        <taxon>Streptophyta</taxon>
        <taxon>Embryophyta</taxon>
        <taxon>Tracheophyta</taxon>
        <taxon>Spermatophyta</taxon>
        <taxon>Magnoliopsida</taxon>
        <taxon>eudicotyledons</taxon>
        <taxon>Gunneridae</taxon>
        <taxon>Pentapetalae</taxon>
        <taxon>rosids</taxon>
        <taxon>malvids</taxon>
        <taxon>Sapindales</taxon>
        <taxon>Anacardiaceae</taxon>
        <taxon>Pistacia</taxon>
    </lineage>
</organism>
<keyword evidence="2" id="KW-1185">Reference proteome</keyword>
<evidence type="ECO:0000313" key="1">
    <source>
        <dbReference type="EMBL" id="KAJ0079187.1"/>
    </source>
</evidence>
<protein>
    <submittedName>
        <fullName evidence="1">Uncharacterized protein</fullName>
    </submittedName>
</protein>
<dbReference type="Proteomes" id="UP001164250">
    <property type="component" value="Chromosome 13"/>
</dbReference>
<name>A0ACC0ZWR1_9ROSI</name>
<dbReference type="EMBL" id="CM047909">
    <property type="protein sequence ID" value="KAJ0079187.1"/>
    <property type="molecule type" value="Genomic_DNA"/>
</dbReference>
<accession>A0ACC0ZWR1</accession>
<evidence type="ECO:0000313" key="2">
    <source>
        <dbReference type="Proteomes" id="UP001164250"/>
    </source>
</evidence>